<dbReference type="Proteomes" id="UP001473302">
    <property type="component" value="Unassembled WGS sequence"/>
</dbReference>
<organism evidence="2 3">
    <name type="scientific">Mucor flavus</name>
    <dbReference type="NCBI Taxonomy" id="439312"/>
    <lineage>
        <taxon>Eukaryota</taxon>
        <taxon>Fungi</taxon>
        <taxon>Fungi incertae sedis</taxon>
        <taxon>Mucoromycota</taxon>
        <taxon>Mucoromycotina</taxon>
        <taxon>Mucoromycetes</taxon>
        <taxon>Mucorales</taxon>
        <taxon>Mucorineae</taxon>
        <taxon>Mucoraceae</taxon>
        <taxon>Mucor</taxon>
    </lineage>
</organism>
<name>A0ABP9Z0T0_9FUNG</name>
<keyword evidence="3" id="KW-1185">Reference proteome</keyword>
<evidence type="ECO:0000313" key="3">
    <source>
        <dbReference type="Proteomes" id="UP001473302"/>
    </source>
</evidence>
<comment type="caution">
    <text evidence="2">The sequence shown here is derived from an EMBL/GenBank/DDBJ whole genome shotgun (WGS) entry which is preliminary data.</text>
</comment>
<gene>
    <name evidence="2" type="ORF">MFLAVUS_006161</name>
</gene>
<evidence type="ECO:0000313" key="2">
    <source>
        <dbReference type="EMBL" id="GAA5812703.1"/>
    </source>
</evidence>
<feature type="region of interest" description="Disordered" evidence="1">
    <location>
        <begin position="93"/>
        <end position="115"/>
    </location>
</feature>
<sequence>MANEDVKYIESILQNIVNEENRVNWDEFIIQAKDSIISSYTGGNLNTFKEAWKRKFQTVLDNLEYKIKKGFGSRNAWQSISGELKIIKDSPSVSSAITPSSSRSSEKPSSINSKHNTLVSMETKARIIEKISQLNDHSKWRLSSGKFVEDAVCQVINKCQYEHPAFSFIVDTLDLIWKKVFTKEELREIRNYKAPVLPSIGEDVKNYLASFDQDVFKKPKDFYDHAFESKFEFGTSKTKRWIQKSVIEVAEVFEDAERIRLDDFSEGDLFNKIWQFVSKCFKDSPVEAKLGERVKIS</sequence>
<feature type="compositionally biased region" description="Low complexity" evidence="1">
    <location>
        <begin position="93"/>
        <end position="113"/>
    </location>
</feature>
<proteinExistence type="predicted"/>
<dbReference type="EMBL" id="BAABUK010000014">
    <property type="protein sequence ID" value="GAA5812703.1"/>
    <property type="molecule type" value="Genomic_DNA"/>
</dbReference>
<reference evidence="2 3" key="1">
    <citation type="submission" date="2024-04" db="EMBL/GenBank/DDBJ databases">
        <title>genome sequences of Mucor flavus KT1a and Helicostylum pulchrum KT1b strains isolated from the surface of a dry-aged beef.</title>
        <authorList>
            <person name="Toyotome T."/>
            <person name="Hosono M."/>
            <person name="Torimaru M."/>
            <person name="Fukuda K."/>
            <person name="Mikami N."/>
        </authorList>
    </citation>
    <scope>NUCLEOTIDE SEQUENCE [LARGE SCALE GENOMIC DNA]</scope>
    <source>
        <strain evidence="2 3">KT1a</strain>
    </source>
</reference>
<protein>
    <recommendedName>
        <fullName evidence="4">Myb/SANT-like domain-containing protein</fullName>
    </recommendedName>
</protein>
<evidence type="ECO:0008006" key="4">
    <source>
        <dbReference type="Google" id="ProtNLM"/>
    </source>
</evidence>
<accession>A0ABP9Z0T0</accession>
<evidence type="ECO:0000256" key="1">
    <source>
        <dbReference type="SAM" id="MobiDB-lite"/>
    </source>
</evidence>